<keyword evidence="4" id="KW-1185">Reference proteome</keyword>
<evidence type="ECO:0000256" key="1">
    <source>
        <dbReference type="SAM" id="MobiDB-lite"/>
    </source>
</evidence>
<keyword evidence="2" id="KW-0812">Transmembrane</keyword>
<organism evidence="3 4">
    <name type="scientific">Tagetes erecta</name>
    <name type="common">African marigold</name>
    <dbReference type="NCBI Taxonomy" id="13708"/>
    <lineage>
        <taxon>Eukaryota</taxon>
        <taxon>Viridiplantae</taxon>
        <taxon>Streptophyta</taxon>
        <taxon>Embryophyta</taxon>
        <taxon>Tracheophyta</taxon>
        <taxon>Spermatophyta</taxon>
        <taxon>Magnoliopsida</taxon>
        <taxon>eudicotyledons</taxon>
        <taxon>Gunneridae</taxon>
        <taxon>Pentapetalae</taxon>
        <taxon>asterids</taxon>
        <taxon>campanulids</taxon>
        <taxon>Asterales</taxon>
        <taxon>Asteraceae</taxon>
        <taxon>Asteroideae</taxon>
        <taxon>Heliantheae alliance</taxon>
        <taxon>Tageteae</taxon>
        <taxon>Tagetes</taxon>
    </lineage>
</organism>
<comment type="caution">
    <text evidence="3">The sequence shown here is derived from an EMBL/GenBank/DDBJ whole genome shotgun (WGS) entry which is preliminary data.</text>
</comment>
<accession>A0AAD8LLM7</accession>
<evidence type="ECO:0000313" key="4">
    <source>
        <dbReference type="Proteomes" id="UP001229421"/>
    </source>
</evidence>
<dbReference type="AlphaFoldDB" id="A0AAD8LLM7"/>
<feature type="transmembrane region" description="Helical" evidence="2">
    <location>
        <begin position="6"/>
        <end position="29"/>
    </location>
</feature>
<reference evidence="3" key="1">
    <citation type="journal article" date="2023" name="bioRxiv">
        <title>Improved chromosome-level genome assembly for marigold (Tagetes erecta).</title>
        <authorList>
            <person name="Jiang F."/>
            <person name="Yuan L."/>
            <person name="Wang S."/>
            <person name="Wang H."/>
            <person name="Xu D."/>
            <person name="Wang A."/>
            <person name="Fan W."/>
        </authorList>
    </citation>
    <scope>NUCLEOTIDE SEQUENCE</scope>
    <source>
        <strain evidence="3">WSJ</strain>
        <tissue evidence="3">Leaf</tissue>
    </source>
</reference>
<evidence type="ECO:0000313" key="3">
    <source>
        <dbReference type="EMBL" id="KAK1439690.1"/>
    </source>
</evidence>
<feature type="region of interest" description="Disordered" evidence="1">
    <location>
        <begin position="34"/>
        <end position="53"/>
    </location>
</feature>
<dbReference type="Proteomes" id="UP001229421">
    <property type="component" value="Unassembled WGS sequence"/>
</dbReference>
<protein>
    <submittedName>
        <fullName evidence="3">Uncharacterized protein</fullName>
    </submittedName>
</protein>
<keyword evidence="2" id="KW-0472">Membrane</keyword>
<feature type="compositionally biased region" description="Basic and acidic residues" evidence="1">
    <location>
        <begin position="44"/>
        <end position="53"/>
    </location>
</feature>
<gene>
    <name evidence="3" type="ORF">QVD17_05510</name>
</gene>
<name>A0AAD8LLM7_TARER</name>
<evidence type="ECO:0000256" key="2">
    <source>
        <dbReference type="SAM" id="Phobius"/>
    </source>
</evidence>
<dbReference type="EMBL" id="JAUHHV010000001">
    <property type="protein sequence ID" value="KAK1439690.1"/>
    <property type="molecule type" value="Genomic_DNA"/>
</dbReference>
<keyword evidence="2" id="KW-1133">Transmembrane helix</keyword>
<sequence>MLARDSRAILLVVNLFIVAIGDLVHLSLLEDKQTKTNHRRKERRKDAFSREIEENRSKARPCSDLARSCPSSPLGCTGCAQGRARDLDSSTPVRPPSTLVLTSFPSTVVRLLPRDGNRDFAENGNCEMPGRKRKHCSYLHDLEHDRAPGSAHLLFAIKSLVFIHYGLLSFWSKITLSFTDFECFGSHWKP</sequence>
<proteinExistence type="predicted"/>